<feature type="compositionally biased region" description="Polar residues" evidence="2">
    <location>
        <begin position="317"/>
        <end position="327"/>
    </location>
</feature>
<evidence type="ECO:0000259" key="3">
    <source>
        <dbReference type="Pfam" id="PF04195"/>
    </source>
</evidence>
<dbReference type="EMBL" id="JAUUTY010000005">
    <property type="protein sequence ID" value="KAK1632697.1"/>
    <property type="molecule type" value="Genomic_DNA"/>
</dbReference>
<dbReference type="AlphaFoldDB" id="A0AAD8RXM7"/>
<dbReference type="Proteomes" id="UP001231189">
    <property type="component" value="Unassembled WGS sequence"/>
</dbReference>
<organism evidence="4 5">
    <name type="scientific">Lolium multiflorum</name>
    <name type="common">Italian ryegrass</name>
    <name type="synonym">Lolium perenne subsp. multiflorum</name>
    <dbReference type="NCBI Taxonomy" id="4521"/>
    <lineage>
        <taxon>Eukaryota</taxon>
        <taxon>Viridiplantae</taxon>
        <taxon>Streptophyta</taxon>
        <taxon>Embryophyta</taxon>
        <taxon>Tracheophyta</taxon>
        <taxon>Spermatophyta</taxon>
        <taxon>Magnoliopsida</taxon>
        <taxon>Liliopsida</taxon>
        <taxon>Poales</taxon>
        <taxon>Poaceae</taxon>
        <taxon>BOP clade</taxon>
        <taxon>Pooideae</taxon>
        <taxon>Poodae</taxon>
        <taxon>Poeae</taxon>
        <taxon>Poeae Chloroplast Group 2 (Poeae type)</taxon>
        <taxon>Loliodinae</taxon>
        <taxon>Loliinae</taxon>
        <taxon>Lolium</taxon>
    </lineage>
</organism>
<reference evidence="4" key="1">
    <citation type="submission" date="2023-07" db="EMBL/GenBank/DDBJ databases">
        <title>A chromosome-level genome assembly of Lolium multiflorum.</title>
        <authorList>
            <person name="Chen Y."/>
            <person name="Copetti D."/>
            <person name="Kolliker R."/>
            <person name="Studer B."/>
        </authorList>
    </citation>
    <scope>NUCLEOTIDE SEQUENCE</scope>
    <source>
        <strain evidence="4">02402/16</strain>
        <tissue evidence="4">Leaf</tissue>
    </source>
</reference>
<sequence length="804" mass="90048">MEEEAIRTDKESGRLGEEAGSSGQGTGVNLAAYTRGAWKGSDVSQAEIDWLYRSRRIPEEVFYRIPGKELEPAPQPGDVVVFAAHFERGFGLPASDFFRRFLDFYELQPHHLPGNAIFYLSSFVSFMEGFVGLWPTVETFARFYNLRINSIQDPKLPTPKPTVQCGACILTPRQGSPYYKFTGLESCRAWQETFFYVRNSGPSDFINLPAYVPGAPARTNWRYNPQESHEETNRIVRYMETLNDTTNICADDIVRTFVSRRVLPLQRRAHKICQMTGRMDPTRITTFSLSKTDVVLKAKQICKTQMPVKWEWGMQPFSRQRPPSSQDFPRISAEEPESFAPKRVFEDDVDPDPYTIGKVHKMGPTHSRRPTDQDRQVLEHVTPLDAEVGDPLASRVRKTPASDTGSSDAPAPKRQKKPGSGPPGRKRKHEIPVSFGPPLELSRSASGMRPEAAKDSSKPQDPRRADQPNCCPQRLSLQHQLDLEAQRDETAKLKHQLIQAGLQHTRSLKEAIAAGDAKVEEARKQFAEAEEQLRRELAEEKKLLKLEQERNTALSAAQTSLGQMIKDTDAKALKLFPDSQVRTEATVSKLRTENLAPDASAPWTTEDHLAALYSRITHMRVVDRHLSELPEAALKIFKCLWPEETVPDNLTILSKRLQDAGWQLSEWRHSAACAGADAALRFACSWYEDLDLDALHSMRGDAPTDKVPEKTAARHDRAYRIASYASTSTFIPPPADLEEEFTEDEEEEEEEAGDGEAEAELEATDDPAAGTSEQTPKASAAPEPTPEAPATREPAPESSSPLYL</sequence>
<feature type="compositionally biased region" description="Low complexity" evidence="2">
    <location>
        <begin position="775"/>
        <end position="804"/>
    </location>
</feature>
<feature type="compositionally biased region" description="Basic and acidic residues" evidence="2">
    <location>
        <begin position="451"/>
        <end position="466"/>
    </location>
</feature>
<keyword evidence="1" id="KW-0175">Coiled coil</keyword>
<proteinExistence type="predicted"/>
<feature type="domain" description="Transposase (putative) gypsy type" evidence="3">
    <location>
        <begin position="80"/>
        <end position="147"/>
    </location>
</feature>
<evidence type="ECO:0000256" key="2">
    <source>
        <dbReference type="SAM" id="MobiDB-lite"/>
    </source>
</evidence>
<feature type="region of interest" description="Disordered" evidence="2">
    <location>
        <begin position="1"/>
        <end position="25"/>
    </location>
</feature>
<dbReference type="PANTHER" id="PTHR33026">
    <property type="entry name" value="OS06G0360600 PROTEIN"/>
    <property type="match status" value="1"/>
</dbReference>
<gene>
    <name evidence="4" type="ORF">QYE76_007012</name>
</gene>
<feature type="region of interest" description="Disordered" evidence="2">
    <location>
        <begin position="313"/>
        <end position="471"/>
    </location>
</feature>
<dbReference type="Pfam" id="PF04195">
    <property type="entry name" value="Transposase_28"/>
    <property type="match status" value="1"/>
</dbReference>
<feature type="compositionally biased region" description="Basic residues" evidence="2">
    <location>
        <begin position="358"/>
        <end position="368"/>
    </location>
</feature>
<accession>A0AAD8RXM7</accession>
<protein>
    <recommendedName>
        <fullName evidence="3">Transposase (putative) gypsy type domain-containing protein</fullName>
    </recommendedName>
</protein>
<comment type="caution">
    <text evidence="4">The sequence shown here is derived from an EMBL/GenBank/DDBJ whole genome shotgun (WGS) entry which is preliminary data.</text>
</comment>
<evidence type="ECO:0000313" key="5">
    <source>
        <dbReference type="Proteomes" id="UP001231189"/>
    </source>
</evidence>
<keyword evidence="5" id="KW-1185">Reference proteome</keyword>
<feature type="coiled-coil region" evidence="1">
    <location>
        <begin position="512"/>
        <end position="550"/>
    </location>
</feature>
<dbReference type="PANTHER" id="PTHR33026:SF7">
    <property type="entry name" value="OS03G0100275 PROTEIN"/>
    <property type="match status" value="1"/>
</dbReference>
<name>A0AAD8RXM7_LOLMU</name>
<feature type="compositionally biased region" description="Basic and acidic residues" evidence="2">
    <location>
        <begin position="369"/>
        <end position="378"/>
    </location>
</feature>
<evidence type="ECO:0000256" key="1">
    <source>
        <dbReference type="SAM" id="Coils"/>
    </source>
</evidence>
<feature type="compositionally biased region" description="Basic and acidic residues" evidence="2">
    <location>
        <begin position="1"/>
        <end position="17"/>
    </location>
</feature>
<feature type="compositionally biased region" description="Acidic residues" evidence="2">
    <location>
        <begin position="736"/>
        <end position="765"/>
    </location>
</feature>
<dbReference type="InterPro" id="IPR007321">
    <property type="entry name" value="Transposase_28"/>
</dbReference>
<evidence type="ECO:0000313" key="4">
    <source>
        <dbReference type="EMBL" id="KAK1632697.1"/>
    </source>
</evidence>
<feature type="region of interest" description="Disordered" evidence="2">
    <location>
        <begin position="728"/>
        <end position="804"/>
    </location>
</feature>